<evidence type="ECO:0000313" key="1">
    <source>
        <dbReference type="EMBL" id="KAB0482368.1"/>
    </source>
</evidence>
<evidence type="ECO:0000313" key="2">
    <source>
        <dbReference type="Proteomes" id="UP000423756"/>
    </source>
</evidence>
<comment type="caution">
    <text evidence="1">The sequence shown here is derived from an EMBL/GenBank/DDBJ whole genome shotgun (WGS) entry which is preliminary data.</text>
</comment>
<proteinExistence type="predicted"/>
<protein>
    <submittedName>
        <fullName evidence="1">Uncharacterized protein</fullName>
    </submittedName>
</protein>
<gene>
    <name evidence="1" type="ORF">F7Q91_02895</name>
</gene>
<organism evidence="1 2">
    <name type="scientific">Vibrio chagasii</name>
    <dbReference type="NCBI Taxonomy" id="170679"/>
    <lineage>
        <taxon>Bacteria</taxon>
        <taxon>Pseudomonadati</taxon>
        <taxon>Pseudomonadota</taxon>
        <taxon>Gammaproteobacteria</taxon>
        <taxon>Vibrionales</taxon>
        <taxon>Vibrionaceae</taxon>
        <taxon>Vibrio</taxon>
    </lineage>
</organism>
<dbReference type="GeneID" id="77344791"/>
<dbReference type="EMBL" id="VZPX01000004">
    <property type="protein sequence ID" value="KAB0482368.1"/>
    <property type="molecule type" value="Genomic_DNA"/>
</dbReference>
<reference evidence="1 2" key="1">
    <citation type="submission" date="2019-09" db="EMBL/GenBank/DDBJ databases">
        <title>Draft genome sequences of 48 bacterial type strains from the CCUG.</title>
        <authorList>
            <person name="Tunovic T."/>
            <person name="Pineiro-Iglesias B."/>
            <person name="Unosson C."/>
            <person name="Inganas E."/>
            <person name="Ohlen M."/>
            <person name="Cardew S."/>
            <person name="Jensie-Markopoulos S."/>
            <person name="Salva-Serra F."/>
            <person name="Jaen-Luchoro D."/>
            <person name="Karlsson R."/>
            <person name="Svensson-Stadler L."/>
            <person name="Chun J."/>
            <person name="Moore E."/>
        </authorList>
    </citation>
    <scope>NUCLEOTIDE SEQUENCE [LARGE SCALE GENOMIC DNA]</scope>
    <source>
        <strain evidence="1 2">CCUG 48643</strain>
    </source>
</reference>
<name>A0A7V7NWU1_9VIBR</name>
<dbReference type="RefSeq" id="WP_137406655.1">
    <property type="nucleotide sequence ID" value="NZ_AP025467.1"/>
</dbReference>
<dbReference type="AlphaFoldDB" id="A0A7V7NWU1"/>
<dbReference type="Proteomes" id="UP000423756">
    <property type="component" value="Unassembled WGS sequence"/>
</dbReference>
<sequence length="191" mass="22167">MNEIDVRALREKMAIEQKCQKYPHTKIQVGAILYKVDVCEWDDGSTNINLVEWEVRSIRRKRGTQTPMGKRRIGSQFGDSAPLYVNVTAKIKNRTWIKQPASIGGYGWTKSISKHCQDQFEVGKRLPIGMFTTQRAALKWALRDNEIALSRYKKCRDIETDESEIIEWDEEIIHKSKTIRLLKSRIKKLGS</sequence>
<accession>A0A7V7NWU1</accession>